<dbReference type="Pfam" id="PF04965">
    <property type="entry name" value="GPW_gp25"/>
    <property type="match status" value="1"/>
</dbReference>
<dbReference type="RefSeq" id="WP_260749449.1">
    <property type="nucleotide sequence ID" value="NZ_CP092109.1"/>
</dbReference>
<protein>
    <submittedName>
        <fullName evidence="2">Type VI secretion system baseplate subunit TssE</fullName>
    </submittedName>
</protein>
<evidence type="ECO:0000313" key="2">
    <source>
        <dbReference type="EMBL" id="UWZ81078.1"/>
    </source>
</evidence>
<sequence length="138" mass="15366">MSLALFDILTEDPASYPGDPARATLESVQRHLQRLLNARRGSLAYLPEYGLPDLGVVYENLPYSVEDLAHQVSRLIEHFEPRLSAVRVRPLAALDDDRRIRLEIVAQLTTLGEARFQTVFECAGSAEVRARTAGGRHA</sequence>
<dbReference type="InterPro" id="IPR007048">
    <property type="entry name" value="IraD/Gp25-like"/>
</dbReference>
<proteinExistence type="predicted"/>
<dbReference type="InterPro" id="IPR017737">
    <property type="entry name" value="TssE1-like"/>
</dbReference>
<evidence type="ECO:0000313" key="3">
    <source>
        <dbReference type="Proteomes" id="UP001060414"/>
    </source>
</evidence>
<dbReference type="EMBL" id="CP092109">
    <property type="protein sequence ID" value="UWZ81078.1"/>
    <property type="molecule type" value="Genomic_DNA"/>
</dbReference>
<evidence type="ECO:0000259" key="1">
    <source>
        <dbReference type="Pfam" id="PF04965"/>
    </source>
</evidence>
<dbReference type="Proteomes" id="UP001060414">
    <property type="component" value="Chromosome"/>
</dbReference>
<reference evidence="2" key="1">
    <citation type="journal article" date="2022" name="Environ. Microbiol.">
        <title>Geoalkalibacter halelectricus SAP #1 sp. nov. possessing extracellular electron transfer and mineral#reducing capabilities from a haloalkaline environment.</title>
        <authorList>
            <person name="Yadav S."/>
            <person name="Singh R."/>
            <person name="Sundharam S.S."/>
            <person name="Chaudhary S."/>
            <person name="Krishnamurthi S."/>
            <person name="Patil S.A."/>
        </authorList>
    </citation>
    <scope>NUCLEOTIDE SEQUENCE</scope>
    <source>
        <strain evidence="2">SAP-1</strain>
    </source>
</reference>
<feature type="domain" description="IraD/Gp25-like" evidence="1">
    <location>
        <begin position="25"/>
        <end position="109"/>
    </location>
</feature>
<accession>A0ABY5ZPS3</accession>
<dbReference type="Gene3D" id="3.10.450.40">
    <property type="match status" value="1"/>
</dbReference>
<gene>
    <name evidence="2" type="primary">tssE</name>
    <name evidence="2" type="ORF">L9S41_06700</name>
</gene>
<dbReference type="NCBIfam" id="TIGR03357">
    <property type="entry name" value="VI_zyme"/>
    <property type="match status" value="1"/>
</dbReference>
<name>A0ABY5ZPS3_9BACT</name>
<dbReference type="SUPFAM" id="SSF160719">
    <property type="entry name" value="gpW/gp25-like"/>
    <property type="match status" value="1"/>
</dbReference>
<organism evidence="2 3">
    <name type="scientific">Geoalkalibacter halelectricus</name>
    <dbReference type="NCBI Taxonomy" id="2847045"/>
    <lineage>
        <taxon>Bacteria</taxon>
        <taxon>Pseudomonadati</taxon>
        <taxon>Thermodesulfobacteriota</taxon>
        <taxon>Desulfuromonadia</taxon>
        <taxon>Desulfuromonadales</taxon>
        <taxon>Geoalkalibacteraceae</taxon>
        <taxon>Geoalkalibacter</taxon>
    </lineage>
</organism>
<keyword evidence="3" id="KW-1185">Reference proteome</keyword>